<dbReference type="OrthoDB" id="5836137at2759"/>
<dbReference type="SUPFAM" id="SSF52047">
    <property type="entry name" value="RNI-like"/>
    <property type="match status" value="1"/>
</dbReference>
<dbReference type="AlphaFoldDB" id="A0A7I4YT36"/>
<dbReference type="Proteomes" id="UP000025227">
    <property type="component" value="Unplaced"/>
</dbReference>
<name>A0A7I4YT36_HAECO</name>
<evidence type="ECO:0000313" key="1">
    <source>
        <dbReference type="Proteomes" id="UP000025227"/>
    </source>
</evidence>
<evidence type="ECO:0000313" key="2">
    <source>
        <dbReference type="WBParaSite" id="HCON_00138330-00001"/>
    </source>
</evidence>
<reference evidence="2" key="1">
    <citation type="submission" date="2020-12" db="UniProtKB">
        <authorList>
            <consortium name="WormBaseParasite"/>
        </authorList>
    </citation>
    <scope>IDENTIFICATION</scope>
    <source>
        <strain evidence="2">MHco3</strain>
    </source>
</reference>
<dbReference type="WBParaSite" id="HCON_00138330-00001">
    <property type="protein sequence ID" value="HCON_00138330-00001"/>
    <property type="gene ID" value="HCON_00138330"/>
</dbReference>
<dbReference type="OMA" id="WFDHAED"/>
<organism evidence="1 2">
    <name type="scientific">Haemonchus contortus</name>
    <name type="common">Barber pole worm</name>
    <dbReference type="NCBI Taxonomy" id="6289"/>
    <lineage>
        <taxon>Eukaryota</taxon>
        <taxon>Metazoa</taxon>
        <taxon>Ecdysozoa</taxon>
        <taxon>Nematoda</taxon>
        <taxon>Chromadorea</taxon>
        <taxon>Rhabditida</taxon>
        <taxon>Rhabditina</taxon>
        <taxon>Rhabditomorpha</taxon>
        <taxon>Strongyloidea</taxon>
        <taxon>Trichostrongylidae</taxon>
        <taxon>Haemonchus</taxon>
    </lineage>
</organism>
<keyword evidence="1" id="KW-1185">Reference proteome</keyword>
<proteinExistence type="predicted"/>
<dbReference type="InterPro" id="IPR032675">
    <property type="entry name" value="LRR_dom_sf"/>
</dbReference>
<accession>A0A7I4YT36</accession>
<dbReference type="Gene3D" id="3.80.10.10">
    <property type="entry name" value="Ribonuclease Inhibitor"/>
    <property type="match status" value="1"/>
</dbReference>
<sequence>MSKGNCRDSEPVEAYCFLVTANFTERGDASVPAGSAKNCKVSRIGSNDEAIAKVYNNDMLMRHIVSFVTDINDRIHIELSSARLRFISRTSIWRFKSGGETLSLSYKTLNSYVSVEIGDVWFVLPSTTLDNRRDKNKRCTTQPLKLMNTLYGMAERFALGITNVRLGGAELWSAGVQNHQLIVTADLLRFINDRLKNLKAISFRHCGFDECAMGYLSSMECSLPNRIRELSICGVWFDRNPLISEFTRLITPSLRVLKLENFKVGQLGSMLLDRVRNQQMVLDDIHIQLSPSSLQGVSVNAFRSFLNDVSAVTRELRIDVHSPRRSGEILLFAIRNITFLANIAELRLFVQPSSRPEAENVTHIFNHLGKLPNLRKFACGNWKSYDVTAALSNGLRFCFLLRDLEIWNIYASVNDELTMLLSGIPSNIQILYLRSLPITDTDIVDLCQRLSCLTNLRLAKLSRISSRGIFQSLSKLRQLEVLKSSVPVNSMVLRFLTNNTILRELRKFTIVVTTGTPEHYIDTLSQHFASVHCSRHYANQRWCYVEVEGRKLRS</sequence>
<protein>
    <submittedName>
        <fullName evidence="2">Uncharacterized protein</fullName>
    </submittedName>
</protein>